<dbReference type="EMBL" id="LNYI01000027">
    <property type="protein sequence ID" value="KTD22288.1"/>
    <property type="molecule type" value="Genomic_DNA"/>
</dbReference>
<accession>A0A0W0VQ08</accession>
<keyword evidence="1" id="KW-0732">Signal</keyword>
<organism evidence="2 3">
    <name type="scientific">Legionella lansingensis</name>
    <dbReference type="NCBI Taxonomy" id="45067"/>
    <lineage>
        <taxon>Bacteria</taxon>
        <taxon>Pseudomonadati</taxon>
        <taxon>Pseudomonadota</taxon>
        <taxon>Gammaproteobacteria</taxon>
        <taxon>Legionellales</taxon>
        <taxon>Legionellaceae</taxon>
        <taxon>Legionella</taxon>
    </lineage>
</organism>
<dbReference type="Proteomes" id="UP000054869">
    <property type="component" value="Unassembled WGS sequence"/>
</dbReference>
<keyword evidence="3" id="KW-1185">Reference proteome</keyword>
<comment type="caution">
    <text evidence="2">The sequence shown here is derived from an EMBL/GenBank/DDBJ whole genome shotgun (WGS) entry which is preliminary data.</text>
</comment>
<protein>
    <recommendedName>
        <fullName evidence="4">HEAT repeat protein</fullName>
    </recommendedName>
</protein>
<dbReference type="STRING" id="45067.Llan_1229"/>
<dbReference type="InterPro" id="IPR011989">
    <property type="entry name" value="ARM-like"/>
</dbReference>
<name>A0A0W0VQ08_9GAMM</name>
<dbReference type="OrthoDB" id="5653336at2"/>
<dbReference type="RefSeq" id="WP_028373627.1">
    <property type="nucleotide sequence ID" value="NZ_CAAAJD010000020.1"/>
</dbReference>
<dbReference type="InterPro" id="IPR016024">
    <property type="entry name" value="ARM-type_fold"/>
</dbReference>
<dbReference type="PATRIC" id="fig|45067.4.peg.1289"/>
<proteinExistence type="predicted"/>
<dbReference type="SUPFAM" id="SSF48371">
    <property type="entry name" value="ARM repeat"/>
    <property type="match status" value="1"/>
</dbReference>
<dbReference type="AlphaFoldDB" id="A0A0W0VQ08"/>
<evidence type="ECO:0000313" key="2">
    <source>
        <dbReference type="EMBL" id="KTD22288.1"/>
    </source>
</evidence>
<feature type="signal peptide" evidence="1">
    <location>
        <begin position="1"/>
        <end position="23"/>
    </location>
</feature>
<dbReference type="Pfam" id="PF13646">
    <property type="entry name" value="HEAT_2"/>
    <property type="match status" value="1"/>
</dbReference>
<reference evidence="2 3" key="1">
    <citation type="submission" date="2015-11" db="EMBL/GenBank/DDBJ databases">
        <title>Genomic analysis of 38 Legionella species identifies large and diverse effector repertoires.</title>
        <authorList>
            <person name="Burstein D."/>
            <person name="Amaro F."/>
            <person name="Zusman T."/>
            <person name="Lifshitz Z."/>
            <person name="Cohen O."/>
            <person name="Gilbert J.A."/>
            <person name="Pupko T."/>
            <person name="Shuman H.A."/>
            <person name="Segal G."/>
        </authorList>
    </citation>
    <scope>NUCLEOTIDE SEQUENCE [LARGE SCALE GENOMIC DNA]</scope>
    <source>
        <strain evidence="2 3">ATCC 49751</strain>
    </source>
</reference>
<dbReference type="eggNOG" id="ENOG50342YI">
    <property type="taxonomic scope" value="Bacteria"/>
</dbReference>
<gene>
    <name evidence="2" type="ORF">Llan_1229</name>
</gene>
<evidence type="ECO:0008006" key="4">
    <source>
        <dbReference type="Google" id="ProtNLM"/>
    </source>
</evidence>
<evidence type="ECO:0000313" key="3">
    <source>
        <dbReference type="Proteomes" id="UP000054869"/>
    </source>
</evidence>
<feature type="chain" id="PRO_5006915012" description="HEAT repeat protein" evidence="1">
    <location>
        <begin position="24"/>
        <end position="351"/>
    </location>
</feature>
<evidence type="ECO:0000256" key="1">
    <source>
        <dbReference type="SAM" id="SignalP"/>
    </source>
</evidence>
<dbReference type="Gene3D" id="1.25.10.10">
    <property type="entry name" value="Leucine-rich Repeat Variant"/>
    <property type="match status" value="1"/>
</dbReference>
<sequence length="351" mass="40052">MNKTLLKLPLSVWGLVMSMHAIAENIVDVYGAEFRVSEEIIRKYANAVGEIEGLLQNAAKTIRHGMVNSEVNKILLKKKLLAEKIKEESDFLFVDFDTVFYPNNKNQYTTIEVVNKTQADRLRFIHPVVNDKNYQSKNDLIDHMINFERLEMELLMNNQLDTRDVSCPVYHCFSGFHHPKLKPYLKVFNAGAIKEKKLIVQTLNHDPHPERRAAAAFLMGHFPHPEEIISLLLPHVNDPYGLVRNNVIRVIAATMAKAKITQIDVIPFLELLDSPEDTDRNKALYVLLTAAESEPTKKVIAQKGGQRLLALLQLKQPNNHEPAYHLFKKISGKDFGEDNVMAWANWLKAQA</sequence>